<feature type="region of interest" description="Disordered" evidence="1">
    <location>
        <begin position="1"/>
        <end position="45"/>
    </location>
</feature>
<feature type="region of interest" description="Disordered" evidence="1">
    <location>
        <begin position="487"/>
        <end position="508"/>
    </location>
</feature>
<gene>
    <name evidence="2" type="ORF">PHYSODRAFT_470770</name>
</gene>
<name>G4YNZ3_PHYSP</name>
<dbReference type="KEGG" id="psoj:PHYSODRAFT_470770"/>
<dbReference type="EMBL" id="JH159151">
    <property type="protein sequence ID" value="EGZ30753.1"/>
    <property type="molecule type" value="Genomic_DNA"/>
</dbReference>
<accession>G4YNZ3</accession>
<dbReference type="InParanoid" id="G4YNZ3"/>
<feature type="compositionally biased region" description="Polar residues" evidence="1">
    <location>
        <begin position="65"/>
        <end position="80"/>
    </location>
</feature>
<protein>
    <submittedName>
        <fullName evidence="2">Uncharacterized protein</fullName>
    </submittedName>
</protein>
<dbReference type="RefSeq" id="XP_009518028.1">
    <property type="nucleotide sequence ID" value="XM_009519733.1"/>
</dbReference>
<evidence type="ECO:0000313" key="2">
    <source>
        <dbReference type="EMBL" id="EGZ30753.1"/>
    </source>
</evidence>
<organism evidence="2 3">
    <name type="scientific">Phytophthora sojae (strain P6497)</name>
    <name type="common">Soybean stem and root rot agent</name>
    <name type="synonym">Phytophthora megasperma f. sp. glycines</name>
    <dbReference type="NCBI Taxonomy" id="1094619"/>
    <lineage>
        <taxon>Eukaryota</taxon>
        <taxon>Sar</taxon>
        <taxon>Stramenopiles</taxon>
        <taxon>Oomycota</taxon>
        <taxon>Peronosporomycetes</taxon>
        <taxon>Peronosporales</taxon>
        <taxon>Peronosporaceae</taxon>
        <taxon>Phytophthora</taxon>
    </lineage>
</organism>
<dbReference type="Proteomes" id="UP000002640">
    <property type="component" value="Unassembled WGS sequence"/>
</dbReference>
<proteinExistence type="predicted"/>
<feature type="region of interest" description="Disordered" evidence="1">
    <location>
        <begin position="65"/>
        <end position="94"/>
    </location>
</feature>
<evidence type="ECO:0000313" key="3">
    <source>
        <dbReference type="Proteomes" id="UP000002640"/>
    </source>
</evidence>
<feature type="compositionally biased region" description="Basic residues" evidence="1">
    <location>
        <begin position="81"/>
        <end position="91"/>
    </location>
</feature>
<reference evidence="2 3" key="1">
    <citation type="journal article" date="2006" name="Science">
        <title>Phytophthora genome sequences uncover evolutionary origins and mechanisms of pathogenesis.</title>
        <authorList>
            <person name="Tyler B.M."/>
            <person name="Tripathy S."/>
            <person name="Zhang X."/>
            <person name="Dehal P."/>
            <person name="Jiang R.H."/>
            <person name="Aerts A."/>
            <person name="Arredondo F.D."/>
            <person name="Baxter L."/>
            <person name="Bensasson D."/>
            <person name="Beynon J.L."/>
            <person name="Chapman J."/>
            <person name="Damasceno C.M."/>
            <person name="Dorrance A.E."/>
            <person name="Dou D."/>
            <person name="Dickerman A.W."/>
            <person name="Dubchak I.L."/>
            <person name="Garbelotto M."/>
            <person name="Gijzen M."/>
            <person name="Gordon S.G."/>
            <person name="Govers F."/>
            <person name="Grunwald N.J."/>
            <person name="Huang W."/>
            <person name="Ivors K.L."/>
            <person name="Jones R.W."/>
            <person name="Kamoun S."/>
            <person name="Krampis K."/>
            <person name="Lamour K.H."/>
            <person name="Lee M.K."/>
            <person name="McDonald W.H."/>
            <person name="Medina M."/>
            <person name="Meijer H.J."/>
            <person name="Nordberg E.K."/>
            <person name="Maclean D.J."/>
            <person name="Ospina-Giraldo M.D."/>
            <person name="Morris P.F."/>
            <person name="Phuntumart V."/>
            <person name="Putnam N.H."/>
            <person name="Rash S."/>
            <person name="Rose J.K."/>
            <person name="Sakihama Y."/>
            <person name="Salamov A.A."/>
            <person name="Savidor A."/>
            <person name="Scheuring C.F."/>
            <person name="Smith B.M."/>
            <person name="Sobral B.W."/>
            <person name="Terry A."/>
            <person name="Torto-Alalibo T.A."/>
            <person name="Win J."/>
            <person name="Xu Z."/>
            <person name="Zhang H."/>
            <person name="Grigoriev I.V."/>
            <person name="Rokhsar D.S."/>
            <person name="Boore J.L."/>
        </authorList>
    </citation>
    <scope>NUCLEOTIDE SEQUENCE [LARGE SCALE GENOMIC DNA]</scope>
    <source>
        <strain evidence="2 3">P6497</strain>
    </source>
</reference>
<dbReference type="GeneID" id="20654000"/>
<evidence type="ECO:0000256" key="1">
    <source>
        <dbReference type="SAM" id="MobiDB-lite"/>
    </source>
</evidence>
<dbReference type="OMA" id="YCAKERE"/>
<sequence>MQHLGAAGVNRKPRTRVSTGSAALPDGWFPIEPQTHKNGKARGRPGPDALGMANTVDPLTFLAQKPSTRWPSERNVNGRKQQQHPRRRRLRASGESVFPVAEAFSPQRSLRLAKLPLLKTRSRPEDVEAGGLSNQLFAATPVLMNSPRETELPLHELIQTMDDAVKADPSAELNQSSIARLFMNQWLRQFEADRRSYKSVAVRYEVGFEELQRRTVNLPRPNDLITTFCCKVLGKVEDLTPHFGPYAPLFRVLSAELIQSIYAPDGLPYFALVKHHKRLLLTLRKDKEWREERDGVLADDIGKVYSMFRRFLSECTYALSRMLFREWHFVAVIQKKNNRKYIAYFSNWFSNSPKAILGKVFVAWKREAAIHRIEKIRKQMQIDFQALAVVKRQVDDLTRQRDTAQADNLSMRSDRKQAEEWARTLELRIKAASAYLDTTRRREAQVCQEGQLRVEAVACLPPLILESLLRGYHSVGFLQQAPAHAQDSSSGLVGDAGDSSAQPDSVEKGSSSVLLGCVDEISRLRDMSLRRKSSSLSPTRAGRSNSVVLGTTAGRSNSVVMGTGLVETEEQPPSLQAAAVAAATMTGSPTARRAAAGAVSQDELSGRTFSKFFTSLRERIHDPDAKVLFTPRLAHEYLFDKDKQLSLHENAQVAREFEQLLRAIRVQDEHYASNSKLFNSRMLESHEVSLVPNRSLPNRALQVPEGSAGSDKGDLGIINGVKRFWVVSAAARKPRTPSRGAQLKRSLTRKQTGLVVRERPQTQQVSLLENLELFRESDFDISPRHSRGFTILLLAHIVTEYGSLLFSPADMSAFTHNAYLHPAKSELVQALSSQDLNKGKPRSSLAQSSLALVPADSSSMVIESAASTSNSLRTILPIVTAYETWNQISEQLISGNVVQSRGMTPNVVVDPNEASSAELLRTQGVAPIRPMLRHQFEPLSHSLFLAPARDKSSRRTSITTGDGNTYHTARIRHLTAEGPDRLIKCIEAIHACVKSTSAKMKDFKVTHQQLRELRVTQWQTASELASQFAAKQSETLVPTGTIGLVDHREHVYECISLTNNTMRRIFSVEENPDVELTRVRAVLEKHHRVIRQLYTPFRAIIKHAMSLDDLWHIVKILRLPREIHVLPILRDEEMVANGYEQLFSPEDLAELVLQLCNEQFQSQIAPLSARVEYFITHHLTIAAQNRSLIRTLMHRPDVKLAIGSHSQTIRIVFRRYCAKEREMMTPANGPTKVKPRHTAPGITKYMRMVDWQAFVQEYRLVRARFSMDQAMNVFRNVQEAPPGSDDHLELIYSEFCEALVGMAMFYFPDPFLKTATKVTQFLRRYLPLTPEEDHA</sequence>
<feature type="compositionally biased region" description="Polar residues" evidence="1">
    <location>
        <begin position="499"/>
        <end position="508"/>
    </location>
</feature>
<keyword evidence="3" id="KW-1185">Reference proteome</keyword>